<organism evidence="2">
    <name type="scientific">Cacopsylla melanoneura</name>
    <dbReference type="NCBI Taxonomy" id="428564"/>
    <lineage>
        <taxon>Eukaryota</taxon>
        <taxon>Metazoa</taxon>
        <taxon>Ecdysozoa</taxon>
        <taxon>Arthropoda</taxon>
        <taxon>Hexapoda</taxon>
        <taxon>Insecta</taxon>
        <taxon>Pterygota</taxon>
        <taxon>Neoptera</taxon>
        <taxon>Paraneoptera</taxon>
        <taxon>Hemiptera</taxon>
        <taxon>Sternorrhyncha</taxon>
        <taxon>Psylloidea</taxon>
        <taxon>Psyllidae</taxon>
        <taxon>Psyllinae</taxon>
        <taxon>Cacopsylla</taxon>
    </lineage>
</organism>
<feature type="transmembrane region" description="Helical" evidence="1">
    <location>
        <begin position="41"/>
        <end position="65"/>
    </location>
</feature>
<keyword evidence="1" id="KW-1133">Transmembrane helix</keyword>
<dbReference type="AlphaFoldDB" id="A0A8D8R378"/>
<accession>A0A8D8R378</accession>
<dbReference type="EMBL" id="HBUF01127420">
    <property type="protein sequence ID" value="CAG6643479.1"/>
    <property type="molecule type" value="Transcribed_RNA"/>
</dbReference>
<name>A0A8D8R378_9HEMI</name>
<evidence type="ECO:0000256" key="1">
    <source>
        <dbReference type="SAM" id="Phobius"/>
    </source>
</evidence>
<feature type="transmembrane region" description="Helical" evidence="1">
    <location>
        <begin position="71"/>
        <end position="92"/>
    </location>
</feature>
<proteinExistence type="predicted"/>
<evidence type="ECO:0000313" key="2">
    <source>
        <dbReference type="EMBL" id="CAG6643479.1"/>
    </source>
</evidence>
<reference evidence="2" key="1">
    <citation type="submission" date="2021-05" db="EMBL/GenBank/DDBJ databases">
        <authorList>
            <person name="Alioto T."/>
            <person name="Alioto T."/>
            <person name="Gomez Garrido J."/>
        </authorList>
    </citation>
    <scope>NUCLEOTIDE SEQUENCE</scope>
</reference>
<sequence>MGMSYVMFISLEFVIPSRNFMEILHENREECRGFHVTFQSFTFSMMVMLLFCLLVCCISCSSLPSTITVPLHILCTSVLLTLTSSSPCLVVLSSQSSSVTSSSSSSTSPPPS</sequence>
<protein>
    <submittedName>
        <fullName evidence="2">Uncharacterized protein</fullName>
    </submittedName>
</protein>
<keyword evidence="1" id="KW-0472">Membrane</keyword>
<keyword evidence="1" id="KW-0812">Transmembrane</keyword>